<dbReference type="RefSeq" id="WP_200276575.1">
    <property type="nucleotide sequence ID" value="NZ_JAENII010000002.1"/>
</dbReference>
<dbReference type="Proteomes" id="UP000658278">
    <property type="component" value="Unassembled WGS sequence"/>
</dbReference>
<evidence type="ECO:0000313" key="1">
    <source>
        <dbReference type="EMBL" id="MBK1826149.1"/>
    </source>
</evidence>
<accession>A0A934RB85</accession>
<proteinExistence type="predicted"/>
<sequence length="318" mass="34388">MKRVLRLAEQLSTTMLTRLTILFASAFLVAEAALPRVFSVESAKGVYSVSVESFAASDPIKATGGNRIREFTLVVKVEECLTGSVDVGDLIRIHGSQTARKNEISRSIPPAEGSSSWGLRGHGKLDFFTYEKGEKYLVTSLKSRGVGGIQNPDGAIYLLDEALLSDVKIILGDDDSVLRSTNTPGTSLRVEAALALLLKADASGLQSAEAAFRTAVESCEAKYLLDAAEVVSIEAMLSRDRSDLANLPESEARVSNALTTTVAECAAKLSTEQLRGNRMKRVLGRHRSQGEIDKERVMERLQDAAADRKELVGTWALD</sequence>
<organism evidence="1 2">
    <name type="scientific">Haloferula rosea</name>
    <dbReference type="NCBI Taxonomy" id="490093"/>
    <lineage>
        <taxon>Bacteria</taxon>
        <taxon>Pseudomonadati</taxon>
        <taxon>Verrucomicrobiota</taxon>
        <taxon>Verrucomicrobiia</taxon>
        <taxon>Verrucomicrobiales</taxon>
        <taxon>Verrucomicrobiaceae</taxon>
        <taxon>Haloferula</taxon>
    </lineage>
</organism>
<protein>
    <submittedName>
        <fullName evidence="1">Uncharacterized protein</fullName>
    </submittedName>
</protein>
<gene>
    <name evidence="1" type="ORF">JIN81_03900</name>
</gene>
<dbReference type="AlphaFoldDB" id="A0A934RB85"/>
<name>A0A934RB85_9BACT</name>
<dbReference type="EMBL" id="JAENII010000002">
    <property type="protein sequence ID" value="MBK1826149.1"/>
    <property type="molecule type" value="Genomic_DNA"/>
</dbReference>
<evidence type="ECO:0000313" key="2">
    <source>
        <dbReference type="Proteomes" id="UP000658278"/>
    </source>
</evidence>
<keyword evidence="2" id="KW-1185">Reference proteome</keyword>
<reference evidence="1" key="1">
    <citation type="submission" date="2021-01" db="EMBL/GenBank/DDBJ databases">
        <title>Modified the classification status of verrucomicrobia.</title>
        <authorList>
            <person name="Feng X."/>
        </authorList>
    </citation>
    <scope>NUCLEOTIDE SEQUENCE</scope>
    <source>
        <strain evidence="1">KCTC 22201</strain>
    </source>
</reference>
<comment type="caution">
    <text evidence="1">The sequence shown here is derived from an EMBL/GenBank/DDBJ whole genome shotgun (WGS) entry which is preliminary data.</text>
</comment>